<evidence type="ECO:0000256" key="2">
    <source>
        <dbReference type="ARBA" id="ARBA00022475"/>
    </source>
</evidence>
<proteinExistence type="predicted"/>
<name>A0ABX5MJ10_9BURK</name>
<keyword evidence="4" id="KW-1133">Transmembrane helix</keyword>
<sequence>MLGKVKVSSALMFTLVAFFALQLITQSIGFWSFSRNHDDVILLSNIAISQIDAVNETAQHLMDARINLARASTRMAHGAAEPVDLVNHVGPPIRTSPLLQADLMIHWLAPISLES</sequence>
<organism evidence="8 9">
    <name type="scientific">Paraburkholderia tropica</name>
    <dbReference type="NCBI Taxonomy" id="92647"/>
    <lineage>
        <taxon>Bacteria</taxon>
        <taxon>Pseudomonadati</taxon>
        <taxon>Pseudomonadota</taxon>
        <taxon>Betaproteobacteria</taxon>
        <taxon>Burkholderiales</taxon>
        <taxon>Burkholderiaceae</taxon>
        <taxon>Paraburkholderia</taxon>
    </lineage>
</organism>
<dbReference type="Proteomes" id="UP000247515">
    <property type="component" value="Unassembled WGS sequence"/>
</dbReference>
<dbReference type="InterPro" id="IPR003122">
    <property type="entry name" value="Tar_rcpt_lig-bd"/>
</dbReference>
<accession>A0ABX5MJ10</accession>
<gene>
    <name evidence="8" type="ORF">C7400_117160</name>
</gene>
<dbReference type="PRINTS" id="PR00260">
    <property type="entry name" value="CHEMTRNSDUCR"/>
</dbReference>
<keyword evidence="2" id="KW-1003">Cell membrane</keyword>
<dbReference type="SUPFAM" id="SSF47170">
    <property type="entry name" value="Aspartate receptor, ligand-binding domain"/>
    <property type="match status" value="1"/>
</dbReference>
<evidence type="ECO:0000313" key="9">
    <source>
        <dbReference type="Proteomes" id="UP000247515"/>
    </source>
</evidence>
<evidence type="ECO:0000313" key="8">
    <source>
        <dbReference type="EMBL" id="PXX12556.1"/>
    </source>
</evidence>
<dbReference type="Gene3D" id="1.20.120.30">
    <property type="entry name" value="Aspartate receptor, ligand-binding domain"/>
    <property type="match status" value="1"/>
</dbReference>
<comment type="subcellular location">
    <subcellularLocation>
        <location evidence="1">Cell membrane</location>
    </subcellularLocation>
</comment>
<dbReference type="InterPro" id="IPR035440">
    <property type="entry name" value="4HB_MCP_dom_sf"/>
</dbReference>
<keyword evidence="3" id="KW-0812">Transmembrane</keyword>
<comment type="caution">
    <text evidence="8">The sequence shown here is derived from an EMBL/GenBank/DDBJ whole genome shotgun (WGS) entry which is preliminary data.</text>
</comment>
<evidence type="ECO:0000256" key="3">
    <source>
        <dbReference type="ARBA" id="ARBA00022692"/>
    </source>
</evidence>
<evidence type="ECO:0000256" key="4">
    <source>
        <dbReference type="ARBA" id="ARBA00022989"/>
    </source>
</evidence>
<evidence type="ECO:0000256" key="1">
    <source>
        <dbReference type="ARBA" id="ARBA00004236"/>
    </source>
</evidence>
<evidence type="ECO:0000256" key="6">
    <source>
        <dbReference type="ARBA" id="ARBA00023224"/>
    </source>
</evidence>
<keyword evidence="6" id="KW-0807">Transducer</keyword>
<evidence type="ECO:0000259" key="7">
    <source>
        <dbReference type="Pfam" id="PF02203"/>
    </source>
</evidence>
<keyword evidence="9" id="KW-1185">Reference proteome</keyword>
<keyword evidence="5" id="KW-0472">Membrane</keyword>
<dbReference type="EMBL" id="QJJV01000017">
    <property type="protein sequence ID" value="PXX12556.1"/>
    <property type="molecule type" value="Genomic_DNA"/>
</dbReference>
<evidence type="ECO:0000256" key="5">
    <source>
        <dbReference type="ARBA" id="ARBA00023136"/>
    </source>
</evidence>
<reference evidence="8 9" key="1">
    <citation type="submission" date="2018-05" db="EMBL/GenBank/DDBJ databases">
        <title>Genomic Encyclopedia of Type Strains, Phase IV (KMG-V): Genome sequencing to study the core and pangenomes of soil and plant-associated prokaryotes.</title>
        <authorList>
            <person name="Whitman W."/>
        </authorList>
    </citation>
    <scope>NUCLEOTIDE SEQUENCE [LARGE SCALE GENOMIC DNA]</scope>
    <source>
        <strain evidence="8 9">SIr-6563</strain>
    </source>
</reference>
<dbReference type="Pfam" id="PF02203">
    <property type="entry name" value="TarH"/>
    <property type="match status" value="1"/>
</dbReference>
<protein>
    <submittedName>
        <fullName evidence="8">Tar-like ligand binding protein</fullName>
    </submittedName>
</protein>
<feature type="domain" description="Chemotaxis methyl-accepting receptor Tar-related ligand-binding" evidence="7">
    <location>
        <begin position="1"/>
        <end position="83"/>
    </location>
</feature>
<dbReference type="InterPro" id="IPR004090">
    <property type="entry name" value="Chemotax_Me-accpt_rcpt"/>
</dbReference>